<dbReference type="EMBL" id="QJHL01000007">
    <property type="protein sequence ID" value="PXY43220.1"/>
    <property type="molecule type" value="Genomic_DNA"/>
</dbReference>
<gene>
    <name evidence="2" type="ORF">DMB68_21275</name>
</gene>
<dbReference type="Proteomes" id="UP000247681">
    <property type="component" value="Unassembled WGS sequence"/>
</dbReference>
<evidence type="ECO:0000313" key="3">
    <source>
        <dbReference type="Proteomes" id="UP000247681"/>
    </source>
</evidence>
<evidence type="ECO:0000256" key="1">
    <source>
        <dbReference type="SAM" id="SignalP"/>
    </source>
</evidence>
<evidence type="ECO:0000313" key="2">
    <source>
        <dbReference type="EMBL" id="PXY43220.1"/>
    </source>
</evidence>
<dbReference type="RefSeq" id="WP_110348648.1">
    <property type="nucleotide sequence ID" value="NZ_QJHL01000007.1"/>
</dbReference>
<dbReference type="Gene3D" id="2.180.10.10">
    <property type="entry name" value="RHS repeat-associated core"/>
    <property type="match status" value="1"/>
</dbReference>
<name>A0A2V4BZZ0_9FLAO</name>
<accession>A0A2V4BZZ0</accession>
<evidence type="ECO:0008006" key="4">
    <source>
        <dbReference type="Google" id="ProtNLM"/>
    </source>
</evidence>
<keyword evidence="3" id="KW-1185">Reference proteome</keyword>
<sequence>MKKILCLFGALTFALTSCSSDDDSSSDSSDLVLLKKTISTDSDGEKVTTTYKYNGDKIVSITDDQGEFNRYFTYTGDLITKIEYKLPNGTVDQINTYQYDSSNRLISFVRVEPLDEWGNKEVYTYNTDGTVSIKEYIGDDKTQTELNGEGKVTFTNGEATKIIIDYGPSRSYIYDDKNNPMKNVLGYDKLGFEDSEASGTLHNIVSEKDLDYDEITATYIFTYNPSGYPTKSVEDEEGEKATVEYFY</sequence>
<protein>
    <recommendedName>
        <fullName evidence="4">DUF4595 domain-containing protein</fullName>
    </recommendedName>
</protein>
<reference evidence="2 3" key="1">
    <citation type="submission" date="2018-05" db="EMBL/GenBank/DDBJ databases">
        <title>Flavobacterium sp. strain IMCC34758, incomplete genome.</title>
        <authorList>
            <person name="Joung Y."/>
        </authorList>
    </citation>
    <scope>NUCLEOTIDE SEQUENCE [LARGE SCALE GENOMIC DNA]</scope>
    <source>
        <strain evidence="2 3">IMCC34758</strain>
    </source>
</reference>
<dbReference type="OrthoDB" id="1444189at2"/>
<dbReference type="AlphaFoldDB" id="A0A2V4BZZ0"/>
<feature type="chain" id="PRO_5016064402" description="DUF4595 domain-containing protein" evidence="1">
    <location>
        <begin position="20"/>
        <end position="247"/>
    </location>
</feature>
<proteinExistence type="predicted"/>
<organism evidence="2 3">
    <name type="scientific">Flavobacterium hydrophilum</name>
    <dbReference type="NCBI Taxonomy" id="2211445"/>
    <lineage>
        <taxon>Bacteria</taxon>
        <taxon>Pseudomonadati</taxon>
        <taxon>Bacteroidota</taxon>
        <taxon>Flavobacteriia</taxon>
        <taxon>Flavobacteriales</taxon>
        <taxon>Flavobacteriaceae</taxon>
        <taxon>Flavobacterium</taxon>
    </lineage>
</organism>
<comment type="caution">
    <text evidence="2">The sequence shown here is derived from an EMBL/GenBank/DDBJ whole genome shotgun (WGS) entry which is preliminary data.</text>
</comment>
<feature type="signal peptide" evidence="1">
    <location>
        <begin position="1"/>
        <end position="19"/>
    </location>
</feature>
<dbReference type="PROSITE" id="PS51257">
    <property type="entry name" value="PROKAR_LIPOPROTEIN"/>
    <property type="match status" value="1"/>
</dbReference>
<keyword evidence="1" id="KW-0732">Signal</keyword>